<keyword evidence="2" id="KW-0479">Metal-binding</keyword>
<dbReference type="EMBL" id="FBWC01000022">
    <property type="protein sequence ID" value="CUX49310.1"/>
    <property type="molecule type" value="Genomic_DNA"/>
</dbReference>
<accession>A0A1S7RA18</accession>
<reference evidence="5 6" key="1">
    <citation type="submission" date="2016-01" db="EMBL/GenBank/DDBJ databases">
        <authorList>
            <person name="Oliw E.H."/>
        </authorList>
    </citation>
    <scope>NUCLEOTIDE SEQUENCE [LARGE SCALE GENOMIC DNA]</scope>
    <source>
        <strain evidence="5 6">Kerr 14</strain>
    </source>
</reference>
<comment type="cofactor">
    <cofactor evidence="1">
        <name>Mg(2+)</name>
        <dbReference type="ChEBI" id="CHEBI:18420"/>
    </cofactor>
</comment>
<dbReference type="GO" id="GO:0044281">
    <property type="term" value="P:small molecule metabolic process"/>
    <property type="evidence" value="ECO:0007669"/>
    <property type="project" value="UniProtKB-ARBA"/>
</dbReference>
<evidence type="ECO:0000256" key="2">
    <source>
        <dbReference type="ARBA" id="ARBA00022723"/>
    </source>
</evidence>
<dbReference type="SFLD" id="SFLDS00003">
    <property type="entry name" value="Haloacid_Dehalogenase"/>
    <property type="match status" value="1"/>
</dbReference>
<proteinExistence type="predicted"/>
<dbReference type="GO" id="GO:0046872">
    <property type="term" value="F:metal ion binding"/>
    <property type="evidence" value="ECO:0007669"/>
    <property type="project" value="UniProtKB-KW"/>
</dbReference>
<dbReference type="SUPFAM" id="SSF56784">
    <property type="entry name" value="HAD-like"/>
    <property type="match status" value="1"/>
</dbReference>
<dbReference type="Gene3D" id="3.40.50.1000">
    <property type="entry name" value="HAD superfamily/HAD-like"/>
    <property type="match status" value="1"/>
</dbReference>
<keyword evidence="3 5" id="KW-0378">Hydrolase</keyword>
<dbReference type="InterPro" id="IPR036412">
    <property type="entry name" value="HAD-like_sf"/>
</dbReference>
<organism evidence="5 6">
    <name type="scientific">Agrobacterium tumefaciens str. Kerr 14</name>
    <dbReference type="NCBI Taxonomy" id="1183424"/>
    <lineage>
        <taxon>Bacteria</taxon>
        <taxon>Pseudomonadati</taxon>
        <taxon>Pseudomonadota</taxon>
        <taxon>Alphaproteobacteria</taxon>
        <taxon>Hyphomicrobiales</taxon>
        <taxon>Rhizobiaceae</taxon>
        <taxon>Rhizobium/Agrobacterium group</taxon>
        <taxon>Agrobacterium</taxon>
        <taxon>Agrobacterium tumefaciens complex</taxon>
    </lineage>
</organism>
<dbReference type="InterPro" id="IPR006439">
    <property type="entry name" value="HAD-SF_hydro_IA"/>
</dbReference>
<dbReference type="PANTHER" id="PTHR46470">
    <property type="entry name" value="N-ACYLNEURAMINATE-9-PHOSPHATASE"/>
    <property type="match status" value="1"/>
</dbReference>
<evidence type="ECO:0000313" key="6">
    <source>
        <dbReference type="Proteomes" id="UP000191897"/>
    </source>
</evidence>
<name>A0A1S7RA18_AGRTU</name>
<dbReference type="Pfam" id="PF00702">
    <property type="entry name" value="Hydrolase"/>
    <property type="match status" value="1"/>
</dbReference>
<sequence length="232" mass="25786">MKTSAPQSETIEHILKQPVEYADIDIDRYQGVLLDLDDTLYRYEPCHQAALAQCFTRNSLGLSKLAYNQTYREARNLVTARLYPQGVCRSRLFAFQIMCEDANVPRPFSAALDLDEVYWTTFLSNMKIDASADAFLTRCAAKNLPVCVVTDMTAHVQIKKLHALGIDGAISSLVTSEEIGAEKPDPRMFLKGLEKLGTSTKHTIMLGDSFSKDVQGALAAGIHARLIKLQDQ</sequence>
<dbReference type="Gene3D" id="1.10.150.520">
    <property type="match status" value="1"/>
</dbReference>
<dbReference type="Proteomes" id="UP000191897">
    <property type="component" value="Unassembled WGS sequence"/>
</dbReference>
<evidence type="ECO:0000313" key="5">
    <source>
        <dbReference type="EMBL" id="CUX49310.1"/>
    </source>
</evidence>
<protein>
    <submittedName>
        <fullName evidence="5">HAD-superfamily hydrolase, subfamily IA, variant 1</fullName>
    </submittedName>
</protein>
<evidence type="ECO:0000256" key="3">
    <source>
        <dbReference type="ARBA" id="ARBA00022801"/>
    </source>
</evidence>
<gene>
    <name evidence="5" type="ORF">AGR4C_Lc120179</name>
</gene>
<dbReference type="GO" id="GO:0016791">
    <property type="term" value="F:phosphatase activity"/>
    <property type="evidence" value="ECO:0007669"/>
    <property type="project" value="TreeGrafter"/>
</dbReference>
<dbReference type="PANTHER" id="PTHR46470:SF2">
    <property type="entry name" value="GLYCERALDEHYDE 3-PHOSPHATE PHOSPHATASE"/>
    <property type="match status" value="1"/>
</dbReference>
<dbReference type="AlphaFoldDB" id="A0A1S7RA18"/>
<dbReference type="RefSeq" id="WP_080867344.1">
    <property type="nucleotide sequence ID" value="NZ_LT009731.1"/>
</dbReference>
<evidence type="ECO:0000256" key="1">
    <source>
        <dbReference type="ARBA" id="ARBA00001946"/>
    </source>
</evidence>
<dbReference type="SFLD" id="SFLDG01129">
    <property type="entry name" value="C1.5:_HAD__Beta-PGM__Phosphata"/>
    <property type="match status" value="1"/>
</dbReference>
<dbReference type="InterPro" id="IPR051400">
    <property type="entry name" value="HAD-like_hydrolase"/>
</dbReference>
<dbReference type="InterPro" id="IPR023214">
    <property type="entry name" value="HAD_sf"/>
</dbReference>
<keyword evidence="4" id="KW-0460">Magnesium</keyword>
<evidence type="ECO:0000256" key="4">
    <source>
        <dbReference type="ARBA" id="ARBA00022842"/>
    </source>
</evidence>
<dbReference type="NCBIfam" id="TIGR01549">
    <property type="entry name" value="HAD-SF-IA-v1"/>
    <property type="match status" value="1"/>
</dbReference>